<evidence type="ECO:0000256" key="2">
    <source>
        <dbReference type="PROSITE-ProRule" id="PRU00169"/>
    </source>
</evidence>
<dbReference type="InterPro" id="IPR052016">
    <property type="entry name" value="Bact_Sigma-Reg"/>
</dbReference>
<dbReference type="Gene3D" id="3.40.50.2300">
    <property type="match status" value="1"/>
</dbReference>
<dbReference type="Pfam" id="PF13581">
    <property type="entry name" value="HATPase_c_2"/>
    <property type="match status" value="1"/>
</dbReference>
<dbReference type="Pfam" id="PF07228">
    <property type="entry name" value="SpoIIE"/>
    <property type="match status" value="1"/>
</dbReference>
<dbReference type="InterPro" id="IPR036457">
    <property type="entry name" value="PPM-type-like_dom_sf"/>
</dbReference>
<dbReference type="Gene3D" id="3.30.565.10">
    <property type="entry name" value="Histidine kinase-like ATPase, C-terminal domain"/>
    <property type="match status" value="1"/>
</dbReference>
<dbReference type="SMART" id="SM00448">
    <property type="entry name" value="REC"/>
    <property type="match status" value="1"/>
</dbReference>
<evidence type="ECO:0000313" key="5">
    <source>
        <dbReference type="Proteomes" id="UP000705379"/>
    </source>
</evidence>
<evidence type="ECO:0000259" key="3">
    <source>
        <dbReference type="PROSITE" id="PS50110"/>
    </source>
</evidence>
<dbReference type="Proteomes" id="UP000705379">
    <property type="component" value="Unassembled WGS sequence"/>
</dbReference>
<feature type="modified residue" description="4-aspartylphosphate" evidence="2">
    <location>
        <position position="82"/>
    </location>
</feature>
<gene>
    <name evidence="4" type="ORF">DYI23_19135</name>
</gene>
<sequence>MVGSALTSSDFTDPGPAPGSGLLELGTLASARLLLIDDSRFARKTINAILANHGFTNVKLATDGEEGLRVAREWLPEVIITDLFMPVKTGFDLCRELRDDAAFQETPIIVQTSSDTPALRGDVFEAGASDLINKPINARELLSRIRVHLERLRLIESLKTYRRQMHEELNSAKAMQMELLPADQTIDEMEQEYPVKFAWHSQPCQGLAGDIWGAERLDDHRIRIWNADFTGHGVKSALNTFRLNTFLRTSLKDDRRGPGDWLATVNDFLCEVLPVGQFATMLCCDVDFRESTIDLASAGAPQPILETDGRNEVASIGGIPLGISEGVVFDQIRLPFPVGSCLFAYSDALTETPSAEAPLYDMDPLIDRLDELTDVKLSKRPLALVGDLAAVAPEGLDDDLTLVFLEHVKVKGVRDEQETSGQIHLVSEKADEPVVSTVVSQDTFVIRTMQDAEELTKELAAQYPEPDAVSTGIWELLANAIEHGNLAIRHDEKTELLLANELDSEIELRLSLPVFRDRRVQVEFEKSDSQIKLKIADEGEGFDFQTYLDGEARLDAPNGRGIAIAQKLSFDGLTYRGKGNIVEAVVELSKAEPCNSA</sequence>
<evidence type="ECO:0000313" key="4">
    <source>
        <dbReference type="EMBL" id="MBS8262351.1"/>
    </source>
</evidence>
<reference evidence="4" key="2">
    <citation type="journal article" date="2021" name="Microorganisms">
        <title>Bacterial Dimethylsulfoniopropionate Biosynthesis in the East China Sea.</title>
        <authorList>
            <person name="Liu J."/>
            <person name="Zhang Y."/>
            <person name="Liu J."/>
            <person name="Zhong H."/>
            <person name="Williams B.T."/>
            <person name="Zheng Y."/>
            <person name="Curson A.R.J."/>
            <person name="Sun C."/>
            <person name="Sun H."/>
            <person name="Song D."/>
            <person name="Wagner Mackenzie B."/>
            <person name="Bermejo Martinez A."/>
            <person name="Todd J.D."/>
            <person name="Zhang X.H."/>
        </authorList>
    </citation>
    <scope>NUCLEOTIDE SEQUENCE</scope>
    <source>
        <strain evidence="4">AESS21</strain>
    </source>
</reference>
<evidence type="ECO:0000256" key="1">
    <source>
        <dbReference type="ARBA" id="ARBA00022801"/>
    </source>
</evidence>
<feature type="domain" description="Response regulatory" evidence="3">
    <location>
        <begin position="32"/>
        <end position="149"/>
    </location>
</feature>
<dbReference type="GO" id="GO:0000160">
    <property type="term" value="P:phosphorelay signal transduction system"/>
    <property type="evidence" value="ECO:0007669"/>
    <property type="project" value="InterPro"/>
</dbReference>
<dbReference type="PANTHER" id="PTHR43156">
    <property type="entry name" value="STAGE II SPORULATION PROTEIN E-RELATED"/>
    <property type="match status" value="1"/>
</dbReference>
<dbReference type="SMART" id="SM00331">
    <property type="entry name" value="PP2C_SIG"/>
    <property type="match status" value="1"/>
</dbReference>
<dbReference type="EMBL" id="QTKU01000005">
    <property type="protein sequence ID" value="MBS8262351.1"/>
    <property type="molecule type" value="Genomic_DNA"/>
</dbReference>
<dbReference type="Pfam" id="PF00072">
    <property type="entry name" value="Response_reg"/>
    <property type="match status" value="1"/>
</dbReference>
<organism evidence="4 5">
    <name type="scientific">Roseibium polysiphoniae</name>
    <dbReference type="NCBI Taxonomy" id="2571221"/>
    <lineage>
        <taxon>Bacteria</taxon>
        <taxon>Pseudomonadati</taxon>
        <taxon>Pseudomonadota</taxon>
        <taxon>Alphaproteobacteria</taxon>
        <taxon>Hyphomicrobiales</taxon>
        <taxon>Stappiaceae</taxon>
        <taxon>Roseibium</taxon>
    </lineage>
</organism>
<keyword evidence="1" id="KW-0378">Hydrolase</keyword>
<dbReference type="InterPro" id="IPR003594">
    <property type="entry name" value="HATPase_dom"/>
</dbReference>
<name>A0A944CHF9_9HYPH</name>
<dbReference type="RefSeq" id="WP_213217632.1">
    <property type="nucleotide sequence ID" value="NZ_QTKU01000005.1"/>
</dbReference>
<dbReference type="AlphaFoldDB" id="A0A944CHF9"/>
<accession>A0A944CHF9</accession>
<proteinExistence type="predicted"/>
<comment type="caution">
    <text evidence="4">The sequence shown here is derived from an EMBL/GenBank/DDBJ whole genome shotgun (WGS) entry which is preliminary data.</text>
</comment>
<reference evidence="4" key="1">
    <citation type="submission" date="2018-08" db="EMBL/GenBank/DDBJ databases">
        <authorList>
            <person name="Jin W."/>
            <person name="Wang H."/>
            <person name="Yang Y."/>
            <person name="Li M."/>
            <person name="Liu J."/>
        </authorList>
    </citation>
    <scope>NUCLEOTIDE SEQUENCE</scope>
    <source>
        <strain evidence="4">AESS21</strain>
    </source>
</reference>
<dbReference type="InterPro" id="IPR001932">
    <property type="entry name" value="PPM-type_phosphatase-like_dom"/>
</dbReference>
<protein>
    <submittedName>
        <fullName evidence="4">Response regulator</fullName>
    </submittedName>
</protein>
<keyword evidence="2" id="KW-0597">Phosphoprotein</keyword>
<dbReference type="SUPFAM" id="SSF52172">
    <property type="entry name" value="CheY-like"/>
    <property type="match status" value="1"/>
</dbReference>
<dbReference type="InterPro" id="IPR001789">
    <property type="entry name" value="Sig_transdc_resp-reg_receiver"/>
</dbReference>
<dbReference type="GO" id="GO:0016791">
    <property type="term" value="F:phosphatase activity"/>
    <property type="evidence" value="ECO:0007669"/>
    <property type="project" value="TreeGrafter"/>
</dbReference>
<dbReference type="InterPro" id="IPR036890">
    <property type="entry name" value="HATPase_C_sf"/>
</dbReference>
<dbReference type="InterPro" id="IPR011006">
    <property type="entry name" value="CheY-like_superfamily"/>
</dbReference>
<dbReference type="PROSITE" id="PS50110">
    <property type="entry name" value="RESPONSE_REGULATORY"/>
    <property type="match status" value="1"/>
</dbReference>
<dbReference type="Gene3D" id="3.60.40.10">
    <property type="entry name" value="PPM-type phosphatase domain"/>
    <property type="match status" value="1"/>
</dbReference>
<dbReference type="CDD" id="cd16936">
    <property type="entry name" value="HATPase_RsbW-like"/>
    <property type="match status" value="1"/>
</dbReference>
<dbReference type="PANTHER" id="PTHR43156:SF2">
    <property type="entry name" value="STAGE II SPORULATION PROTEIN E"/>
    <property type="match status" value="1"/>
</dbReference>